<evidence type="ECO:0000313" key="1">
    <source>
        <dbReference type="EMBL" id="MBH5385746.1"/>
    </source>
</evidence>
<comment type="caution">
    <text evidence="1">The sequence shown here is derived from an EMBL/GenBank/DDBJ whole genome shotgun (WGS) entry which is preliminary data.</text>
</comment>
<protein>
    <submittedName>
        <fullName evidence="1">Uncharacterized protein</fullName>
    </submittedName>
</protein>
<organism evidence="1 2">
    <name type="scientific">Bradyrhizobium diversitatis</name>
    <dbReference type="NCBI Taxonomy" id="2755406"/>
    <lineage>
        <taxon>Bacteria</taxon>
        <taxon>Pseudomonadati</taxon>
        <taxon>Pseudomonadota</taxon>
        <taxon>Alphaproteobacteria</taxon>
        <taxon>Hyphomicrobiales</taxon>
        <taxon>Nitrobacteraceae</taxon>
        <taxon>Bradyrhizobium</taxon>
    </lineage>
</organism>
<evidence type="ECO:0000313" key="2">
    <source>
        <dbReference type="Proteomes" id="UP001194539"/>
    </source>
</evidence>
<name>A0ABS0NXL2_9BRAD</name>
<gene>
    <name evidence="1" type="ORF">H1B27_05540</name>
</gene>
<sequence>MDPIYTKRFQEFGQAYEDFEADDVAALIIRTGERLEALCLNPEAVKKAMICLHGALGLSDRASDRMPEVSWKTLWEETTPIELLDLPLSQKLTSLNAYAFFGLSPIDGGPCTLADIKNLIEAVSTAVTPSKPEGTETAEIDRTLLAAKARFGLDEGTGLLPDELAALVRLGQKSMRNALTPSSGSGLEVKDGRITAASALTWLNARGDFKSSIWHQSSADVFSSSNNEPALEGELLWVPFASDQTEFDPAKCQRNGKYTLGPKGSETTFTDYRQALDALARMKPTAYWRRPNSAGNWGIVTAAGFRPRSAQELGLAATQGATR</sequence>
<reference evidence="1 2" key="1">
    <citation type="submission" date="2020-07" db="EMBL/GenBank/DDBJ databases">
        <title>Bradyrhizobium diversity isolated from nodules of indigenous legumes of Western Australia.</title>
        <authorList>
            <person name="Klepa M.S."/>
        </authorList>
    </citation>
    <scope>NUCLEOTIDE SEQUENCE [LARGE SCALE GENOMIC DNA]</scope>
    <source>
        <strain evidence="1 2">CNPSo 4019</strain>
    </source>
</reference>
<dbReference type="Proteomes" id="UP001194539">
    <property type="component" value="Unassembled WGS sequence"/>
</dbReference>
<dbReference type="EMBL" id="JACEGD010000005">
    <property type="protein sequence ID" value="MBH5385746.1"/>
    <property type="molecule type" value="Genomic_DNA"/>
</dbReference>
<proteinExistence type="predicted"/>
<keyword evidence="2" id="KW-1185">Reference proteome</keyword>
<dbReference type="RefSeq" id="WP_197965300.1">
    <property type="nucleotide sequence ID" value="NZ_JACEGD010000005.1"/>
</dbReference>
<accession>A0ABS0NXL2</accession>